<accession>A0AAW1Y230</accession>
<evidence type="ECO:0000313" key="1">
    <source>
        <dbReference type="EMBL" id="KAK9941953.1"/>
    </source>
</evidence>
<comment type="caution">
    <text evidence="1">The sequence shown here is derived from an EMBL/GenBank/DDBJ whole genome shotgun (WGS) entry which is preliminary data.</text>
</comment>
<reference evidence="1 2" key="1">
    <citation type="journal article" date="2023" name="G3 (Bethesda)">
        <title>A chromosome-length genome assembly and annotation of blackberry (Rubus argutus, cv. 'Hillquist').</title>
        <authorList>
            <person name="Bruna T."/>
            <person name="Aryal R."/>
            <person name="Dudchenko O."/>
            <person name="Sargent D.J."/>
            <person name="Mead D."/>
            <person name="Buti M."/>
            <person name="Cavallini A."/>
            <person name="Hytonen T."/>
            <person name="Andres J."/>
            <person name="Pham M."/>
            <person name="Weisz D."/>
            <person name="Mascagni F."/>
            <person name="Usai G."/>
            <person name="Natali L."/>
            <person name="Bassil N."/>
            <person name="Fernandez G.E."/>
            <person name="Lomsadze A."/>
            <person name="Armour M."/>
            <person name="Olukolu B."/>
            <person name="Poorten T."/>
            <person name="Britton C."/>
            <person name="Davik J."/>
            <person name="Ashrafi H."/>
            <person name="Aiden E.L."/>
            <person name="Borodovsky M."/>
            <person name="Worthington M."/>
        </authorList>
    </citation>
    <scope>NUCLEOTIDE SEQUENCE [LARGE SCALE GENOMIC DNA]</scope>
    <source>
        <strain evidence="1">PI 553951</strain>
    </source>
</reference>
<dbReference type="InterPro" id="IPR036034">
    <property type="entry name" value="PDZ_sf"/>
</dbReference>
<keyword evidence="2" id="KW-1185">Reference proteome</keyword>
<dbReference type="SUPFAM" id="SSF50156">
    <property type="entry name" value="PDZ domain-like"/>
    <property type="match status" value="1"/>
</dbReference>
<dbReference type="Gene3D" id="2.30.42.10">
    <property type="match status" value="1"/>
</dbReference>
<protein>
    <submittedName>
        <fullName evidence="1">Uncharacterized protein</fullName>
    </submittedName>
</protein>
<name>A0AAW1Y230_RUBAR</name>
<dbReference type="Proteomes" id="UP001457282">
    <property type="component" value="Unassembled WGS sequence"/>
</dbReference>
<organism evidence="1 2">
    <name type="scientific">Rubus argutus</name>
    <name type="common">Southern blackberry</name>
    <dbReference type="NCBI Taxonomy" id="59490"/>
    <lineage>
        <taxon>Eukaryota</taxon>
        <taxon>Viridiplantae</taxon>
        <taxon>Streptophyta</taxon>
        <taxon>Embryophyta</taxon>
        <taxon>Tracheophyta</taxon>
        <taxon>Spermatophyta</taxon>
        <taxon>Magnoliopsida</taxon>
        <taxon>eudicotyledons</taxon>
        <taxon>Gunneridae</taxon>
        <taxon>Pentapetalae</taxon>
        <taxon>rosids</taxon>
        <taxon>fabids</taxon>
        <taxon>Rosales</taxon>
        <taxon>Rosaceae</taxon>
        <taxon>Rosoideae</taxon>
        <taxon>Rosoideae incertae sedis</taxon>
        <taxon>Rubus</taxon>
    </lineage>
</organism>
<dbReference type="GO" id="GO:0070682">
    <property type="term" value="P:proteasome regulatory particle assembly"/>
    <property type="evidence" value="ECO:0007669"/>
    <property type="project" value="InterPro"/>
</dbReference>
<sequence>MTNDQSASVVNVGECASSTNVHRDSSNAMDVIVINFPFALVDEITDASLAANDGLQLGDQIMIFGNVEIVDNLLQKLACEAQTNQDYAPPVMVLRQGA</sequence>
<dbReference type="InterPro" id="IPR035269">
    <property type="entry name" value="PSMD9"/>
</dbReference>
<dbReference type="PANTHER" id="PTHR12651:SF1">
    <property type="entry name" value="26S PROTEASOME NON-ATPASE REGULATORY SUBUNIT 9"/>
    <property type="match status" value="1"/>
</dbReference>
<dbReference type="GO" id="GO:0005737">
    <property type="term" value="C:cytoplasm"/>
    <property type="evidence" value="ECO:0007669"/>
    <property type="project" value="TreeGrafter"/>
</dbReference>
<dbReference type="PANTHER" id="PTHR12651">
    <property type="entry name" value="26S PROTEASOME NON-ATPASE REGULATORY SUBUNIT 9"/>
    <property type="match status" value="1"/>
</dbReference>
<evidence type="ECO:0000313" key="2">
    <source>
        <dbReference type="Proteomes" id="UP001457282"/>
    </source>
</evidence>
<proteinExistence type="predicted"/>
<gene>
    <name evidence="1" type="ORF">M0R45_007643</name>
</gene>
<dbReference type="EMBL" id="JBEDUW010000002">
    <property type="protein sequence ID" value="KAK9941953.1"/>
    <property type="molecule type" value="Genomic_DNA"/>
</dbReference>
<dbReference type="AlphaFoldDB" id="A0AAW1Y230"/>
<dbReference type="GO" id="GO:0005634">
    <property type="term" value="C:nucleus"/>
    <property type="evidence" value="ECO:0007669"/>
    <property type="project" value="TreeGrafter"/>
</dbReference>